<accession>A0A455STV8</accession>
<evidence type="ECO:0000256" key="1">
    <source>
        <dbReference type="SAM" id="MobiDB-lite"/>
    </source>
</evidence>
<dbReference type="InterPro" id="IPR027417">
    <property type="entry name" value="P-loop_NTPase"/>
</dbReference>
<feature type="compositionally biased region" description="Low complexity" evidence="1">
    <location>
        <begin position="541"/>
        <end position="552"/>
    </location>
</feature>
<dbReference type="Pfam" id="PF13424">
    <property type="entry name" value="TPR_12"/>
    <property type="match status" value="1"/>
</dbReference>
<sequence>MHAALRSYHVALLTGLAGSGKTTLGRAYVRRFGAQYSSVIWLDALAPETLVAGLLAHSEVLPSVREGLGKGVEGIRQIIEALLTVDGLLLVLDHATLTSEGLPMASERSPKGAVLVLTQDQLPASVAAGFDLKPLEAEDGATLLLGQAGLLMAGTSLQEAQAQEAPGERQRLALEISRELVGSPLALTLAAGYLALTGCSLERYLAACRSDPLWLSGAGDRHAAAARVACHLLLVHLEGADPDALRLLEACALFAPPPVPRAVLQQDALLQAVFGTPGAAGEERFQHALHTLLTGRLLSTVQVPGNYEALDLHPLLREFVLQTLSLQRQVILREAIAAACLRLAEASGPPCASSLALWFRLAACIREGAAADERLLLSGEQTADAYAWAASLLGAQEYFSAAESLLRRAVMIWEQVATDATLAKIAGASLCLGVFNTRLQRYTLAERYAQRALTITEQLSSVPPLRLLDCIMTLAWIYEMAGKPAEARRFYQKARAFGDAAGLQAHPLYLAALQAARRCSPGEPEERETLPPDNSPYSGFEAPAEAEQDAPPGVNPPYTGFDPPETPDIL</sequence>
<dbReference type="Gene3D" id="3.40.50.300">
    <property type="entry name" value="P-loop containing nucleotide triphosphate hydrolases"/>
    <property type="match status" value="1"/>
</dbReference>
<proteinExistence type="predicted"/>
<dbReference type="EMBL" id="AP019377">
    <property type="protein sequence ID" value="BBH91817.1"/>
    <property type="molecule type" value="Genomic_DNA"/>
</dbReference>
<feature type="domain" description="AAA+ ATPase" evidence="2">
    <location>
        <begin position="7"/>
        <end position="238"/>
    </location>
</feature>
<dbReference type="AlphaFoldDB" id="A0A455STV8"/>
<evidence type="ECO:0000313" key="3">
    <source>
        <dbReference type="EMBL" id="BBH91817.1"/>
    </source>
</evidence>
<dbReference type="InterPro" id="IPR011990">
    <property type="entry name" value="TPR-like_helical_dom_sf"/>
</dbReference>
<dbReference type="InterPro" id="IPR003593">
    <property type="entry name" value="AAA+_ATPase"/>
</dbReference>
<evidence type="ECO:0000259" key="2">
    <source>
        <dbReference type="SMART" id="SM00382"/>
    </source>
</evidence>
<dbReference type="Gene3D" id="1.25.40.10">
    <property type="entry name" value="Tetratricopeptide repeat domain"/>
    <property type="match status" value="1"/>
</dbReference>
<gene>
    <name evidence="3" type="ORF">KTA_00160</name>
</gene>
<dbReference type="SUPFAM" id="SSF52540">
    <property type="entry name" value="P-loop containing nucleoside triphosphate hydrolases"/>
    <property type="match status" value="1"/>
</dbReference>
<name>A0A455STV8_9CHLR</name>
<protein>
    <recommendedName>
        <fullName evidence="2">AAA+ ATPase domain-containing protein</fullName>
    </recommendedName>
</protein>
<dbReference type="SMART" id="SM00382">
    <property type="entry name" value="AAA"/>
    <property type="match status" value="1"/>
</dbReference>
<dbReference type="SUPFAM" id="SSF48452">
    <property type="entry name" value="TPR-like"/>
    <property type="match status" value="1"/>
</dbReference>
<reference evidence="3" key="1">
    <citation type="submission" date="2018-12" db="EMBL/GenBank/DDBJ databases">
        <title>Novel natural products biosynthetic potential of the class Ktedonobacteria.</title>
        <authorList>
            <person name="Zheng Y."/>
            <person name="Saitou A."/>
            <person name="Wang C.M."/>
            <person name="Toyoda A."/>
            <person name="Minakuchi Y."/>
            <person name="Sekiguchi Y."/>
            <person name="Ueda K."/>
            <person name="Takano H."/>
            <person name="Sakai Y."/>
            <person name="Yokota A."/>
            <person name="Yabe S."/>
        </authorList>
    </citation>
    <scope>NUCLEOTIDE SEQUENCE</scope>
    <source>
        <strain evidence="3">A3-2</strain>
    </source>
</reference>
<organism evidence="3">
    <name type="scientific">Thermogemmatispora argillosa</name>
    <dbReference type="NCBI Taxonomy" id="2045280"/>
    <lineage>
        <taxon>Bacteria</taxon>
        <taxon>Bacillati</taxon>
        <taxon>Chloroflexota</taxon>
        <taxon>Ktedonobacteria</taxon>
        <taxon>Thermogemmatisporales</taxon>
        <taxon>Thermogemmatisporaceae</taxon>
        <taxon>Thermogemmatispora</taxon>
    </lineage>
</organism>
<feature type="region of interest" description="Disordered" evidence="1">
    <location>
        <begin position="520"/>
        <end position="570"/>
    </location>
</feature>